<dbReference type="RefSeq" id="WP_066946547.1">
    <property type="nucleotide sequence ID" value="NZ_BBYK01000063.1"/>
</dbReference>
<evidence type="ECO:0000256" key="3">
    <source>
        <dbReference type="ARBA" id="ARBA00022475"/>
    </source>
</evidence>
<keyword evidence="5 7" id="KW-1133">Transmembrane helix</keyword>
<evidence type="ECO:0000313" key="10">
    <source>
        <dbReference type="Proteomes" id="UP001602119"/>
    </source>
</evidence>
<organism evidence="9 10">
    <name type="scientific">Microtetraspora fusca</name>
    <dbReference type="NCBI Taxonomy" id="1997"/>
    <lineage>
        <taxon>Bacteria</taxon>
        <taxon>Bacillati</taxon>
        <taxon>Actinomycetota</taxon>
        <taxon>Actinomycetes</taxon>
        <taxon>Streptosporangiales</taxon>
        <taxon>Streptosporangiaceae</taxon>
        <taxon>Microtetraspora</taxon>
    </lineage>
</organism>
<sequence length="304" mass="31984">MRRVIVKRLAFAVPLTLLASFLSFVLVALSPGDPAVTILGEGATPEQYAALRSQLGLDRPLVIQYGDWLWHVLQGDLGRSIITKEPVLSGILGRATPTMSVIVGTTIVSALIGVAMGIHSGVHGGVSGRVVDMLSLVGFAVPHYWVGPALVVVFALGMPLLPATGYTLAGLVLPVATLAISGAAAIAKQTRDSMRATMQGEYVRALRARGLPERRIVYRHALRNASVPVVTVVGLLVVQLLSGTVIVESIFAIPGLGGLAVASTQQHDLPMIQGVVFAFTMVVVVVNLGVDLLYLVLNPRARVA</sequence>
<dbReference type="SUPFAM" id="SSF161098">
    <property type="entry name" value="MetI-like"/>
    <property type="match status" value="1"/>
</dbReference>
<evidence type="ECO:0000256" key="2">
    <source>
        <dbReference type="ARBA" id="ARBA00022448"/>
    </source>
</evidence>
<keyword evidence="10" id="KW-1185">Reference proteome</keyword>
<dbReference type="Proteomes" id="UP001602119">
    <property type="component" value="Unassembled WGS sequence"/>
</dbReference>
<dbReference type="PANTHER" id="PTHR43163">
    <property type="entry name" value="DIPEPTIDE TRANSPORT SYSTEM PERMEASE PROTEIN DPPB-RELATED"/>
    <property type="match status" value="1"/>
</dbReference>
<keyword evidence="2 7" id="KW-0813">Transport</keyword>
<dbReference type="EMBL" id="JBIAXI010000045">
    <property type="protein sequence ID" value="MFF4779241.1"/>
    <property type="molecule type" value="Genomic_DNA"/>
</dbReference>
<feature type="domain" description="ABC transmembrane type-1" evidence="8">
    <location>
        <begin position="95"/>
        <end position="294"/>
    </location>
</feature>
<dbReference type="InterPro" id="IPR035906">
    <property type="entry name" value="MetI-like_sf"/>
</dbReference>
<name>A0ABW6VJY9_MICFU</name>
<evidence type="ECO:0000256" key="5">
    <source>
        <dbReference type="ARBA" id="ARBA00022989"/>
    </source>
</evidence>
<dbReference type="PANTHER" id="PTHR43163:SF6">
    <property type="entry name" value="DIPEPTIDE TRANSPORT SYSTEM PERMEASE PROTEIN DPPB-RELATED"/>
    <property type="match status" value="1"/>
</dbReference>
<protein>
    <submittedName>
        <fullName evidence="9">ABC transporter permease</fullName>
    </submittedName>
</protein>
<evidence type="ECO:0000256" key="1">
    <source>
        <dbReference type="ARBA" id="ARBA00004651"/>
    </source>
</evidence>
<keyword evidence="4 7" id="KW-0812">Transmembrane</keyword>
<dbReference type="InterPro" id="IPR045621">
    <property type="entry name" value="BPD_transp_1_N"/>
</dbReference>
<feature type="transmembrane region" description="Helical" evidence="7">
    <location>
        <begin position="168"/>
        <end position="187"/>
    </location>
</feature>
<dbReference type="Pfam" id="PF19300">
    <property type="entry name" value="BPD_transp_1_N"/>
    <property type="match status" value="1"/>
</dbReference>
<dbReference type="PROSITE" id="PS50928">
    <property type="entry name" value="ABC_TM1"/>
    <property type="match status" value="1"/>
</dbReference>
<proteinExistence type="inferred from homology"/>
<comment type="subcellular location">
    <subcellularLocation>
        <location evidence="1 7">Cell membrane</location>
        <topology evidence="1 7">Multi-pass membrane protein</topology>
    </subcellularLocation>
</comment>
<evidence type="ECO:0000259" key="8">
    <source>
        <dbReference type="PROSITE" id="PS50928"/>
    </source>
</evidence>
<reference evidence="9 10" key="1">
    <citation type="submission" date="2024-10" db="EMBL/GenBank/DDBJ databases">
        <title>The Natural Products Discovery Center: Release of the First 8490 Sequenced Strains for Exploring Actinobacteria Biosynthetic Diversity.</title>
        <authorList>
            <person name="Kalkreuter E."/>
            <person name="Kautsar S.A."/>
            <person name="Yang D."/>
            <person name="Bader C.D."/>
            <person name="Teijaro C.N."/>
            <person name="Fluegel L."/>
            <person name="Davis C.M."/>
            <person name="Simpson J.R."/>
            <person name="Lauterbach L."/>
            <person name="Steele A.D."/>
            <person name="Gui C."/>
            <person name="Meng S."/>
            <person name="Li G."/>
            <person name="Viehrig K."/>
            <person name="Ye F."/>
            <person name="Su P."/>
            <person name="Kiefer A.F."/>
            <person name="Nichols A."/>
            <person name="Cepeda A.J."/>
            <person name="Yan W."/>
            <person name="Fan B."/>
            <person name="Jiang Y."/>
            <person name="Adhikari A."/>
            <person name="Zheng C.-J."/>
            <person name="Schuster L."/>
            <person name="Cowan T.M."/>
            <person name="Smanski M.J."/>
            <person name="Chevrette M.G."/>
            <person name="De Carvalho L.P.S."/>
            <person name="Shen B."/>
        </authorList>
    </citation>
    <scope>NUCLEOTIDE SEQUENCE [LARGE SCALE GENOMIC DNA]</scope>
    <source>
        <strain evidence="9 10">NPDC001281</strain>
    </source>
</reference>
<feature type="transmembrane region" description="Helical" evidence="7">
    <location>
        <begin position="271"/>
        <end position="297"/>
    </location>
</feature>
<keyword evidence="3" id="KW-1003">Cell membrane</keyword>
<evidence type="ECO:0000313" key="9">
    <source>
        <dbReference type="EMBL" id="MFF4779241.1"/>
    </source>
</evidence>
<dbReference type="Gene3D" id="1.10.3720.10">
    <property type="entry name" value="MetI-like"/>
    <property type="match status" value="1"/>
</dbReference>
<evidence type="ECO:0000256" key="4">
    <source>
        <dbReference type="ARBA" id="ARBA00022692"/>
    </source>
</evidence>
<comment type="caution">
    <text evidence="9">The sequence shown here is derived from an EMBL/GenBank/DDBJ whole genome shotgun (WGS) entry which is preliminary data.</text>
</comment>
<feature type="transmembrane region" description="Helical" evidence="7">
    <location>
        <begin position="98"/>
        <end position="118"/>
    </location>
</feature>
<feature type="transmembrane region" description="Helical" evidence="7">
    <location>
        <begin position="130"/>
        <end position="156"/>
    </location>
</feature>
<dbReference type="InterPro" id="IPR000515">
    <property type="entry name" value="MetI-like"/>
</dbReference>
<dbReference type="CDD" id="cd06261">
    <property type="entry name" value="TM_PBP2"/>
    <property type="match status" value="1"/>
</dbReference>
<evidence type="ECO:0000256" key="6">
    <source>
        <dbReference type="ARBA" id="ARBA00023136"/>
    </source>
</evidence>
<evidence type="ECO:0000256" key="7">
    <source>
        <dbReference type="RuleBase" id="RU363032"/>
    </source>
</evidence>
<gene>
    <name evidence="9" type="ORF">ACFY05_41135</name>
</gene>
<comment type="similarity">
    <text evidence="7">Belongs to the binding-protein-dependent transport system permease family.</text>
</comment>
<keyword evidence="6 7" id="KW-0472">Membrane</keyword>
<dbReference type="Pfam" id="PF00528">
    <property type="entry name" value="BPD_transp_1"/>
    <property type="match status" value="1"/>
</dbReference>
<feature type="transmembrane region" description="Helical" evidence="7">
    <location>
        <begin position="225"/>
        <end position="251"/>
    </location>
</feature>
<accession>A0ABW6VJY9</accession>